<evidence type="ECO:0000313" key="2">
    <source>
        <dbReference type="Proteomes" id="UP000005388"/>
    </source>
</evidence>
<dbReference type="EMBL" id="AEUZ02000001">
    <property type="protein sequence ID" value="EHJ57236.1"/>
    <property type="molecule type" value="Genomic_DNA"/>
</dbReference>
<dbReference type="Pfam" id="PF13596">
    <property type="entry name" value="PAS_10"/>
    <property type="match status" value="1"/>
</dbReference>
<protein>
    <submittedName>
        <fullName evidence="1">Sensory box family protein</fullName>
    </submittedName>
</protein>
<keyword evidence="2" id="KW-1185">Reference proteome</keyword>
<gene>
    <name evidence="1" type="ORF">STRUR_1275</name>
</gene>
<comment type="caution">
    <text evidence="1">The sequence shown here is derived from an EMBL/GenBank/DDBJ whole genome shotgun (WGS) entry which is preliminary data.</text>
</comment>
<dbReference type="AlphaFoldDB" id="G5KGF7"/>
<accession>G5KGF7</accession>
<dbReference type="eggNOG" id="COG2461">
    <property type="taxonomic scope" value="Bacteria"/>
</dbReference>
<organism evidence="1 2">
    <name type="scientific">Streptococcus urinalis 2285-97</name>
    <dbReference type="NCBI Taxonomy" id="764291"/>
    <lineage>
        <taxon>Bacteria</taxon>
        <taxon>Bacillati</taxon>
        <taxon>Bacillota</taxon>
        <taxon>Bacilli</taxon>
        <taxon>Lactobacillales</taxon>
        <taxon>Streptococcaceae</taxon>
        <taxon>Streptococcus</taxon>
    </lineage>
</organism>
<sequence>MKNERIQILKEILLKLHLGASPESVQEDFNNHLPMEITFVNKDNLFQYYNDFAPTEEMIFKRTPSQVGRQVELCHPPKVLEKVKSVIEQLRSGQKEEVTMWFKSERLNKFVHVTYKAVHDQNNEFQGVLEYVQDIQPYRDITSDFKRDID</sequence>
<dbReference type="Gene3D" id="3.30.450.20">
    <property type="entry name" value="PAS domain"/>
    <property type="match status" value="1"/>
</dbReference>
<proteinExistence type="predicted"/>
<dbReference type="Proteomes" id="UP000005388">
    <property type="component" value="Unassembled WGS sequence"/>
</dbReference>
<name>G5KGF7_9STRE</name>
<reference evidence="1 2" key="1">
    <citation type="journal article" date="2014" name="Int. J. Syst. Evol. Microbiol.">
        <title>Phylogenomics and the dynamic genome evolution of the genus Streptococcus.</title>
        <authorList>
            <consortium name="The Broad Institute Genome Sequencing Platform"/>
            <person name="Richards V.P."/>
            <person name="Palmer S.R."/>
            <person name="Pavinski Bitar P.D."/>
            <person name="Qin X."/>
            <person name="Weinstock G.M."/>
            <person name="Highlander S.K."/>
            <person name="Town C.D."/>
            <person name="Burne R.A."/>
            <person name="Stanhope M.J."/>
        </authorList>
    </citation>
    <scope>NUCLEOTIDE SEQUENCE [LARGE SCALE GENOMIC DNA]</scope>
    <source>
        <strain evidence="1 2">2285-97</strain>
    </source>
</reference>
<dbReference type="STRING" id="764291.STRUR_1275"/>
<evidence type="ECO:0000313" key="1">
    <source>
        <dbReference type="EMBL" id="EHJ57236.1"/>
    </source>
</evidence>